<evidence type="ECO:0000313" key="3">
    <source>
        <dbReference type="EMBL" id="KAA8572931.1"/>
    </source>
</evidence>
<dbReference type="AlphaFoldDB" id="A0A5M9JUP1"/>
<accession>A0A5M9JUP1</accession>
<proteinExistence type="predicted"/>
<keyword evidence="2" id="KW-0812">Transmembrane</keyword>
<name>A0A5M9JUP1_MONFR</name>
<evidence type="ECO:0000256" key="2">
    <source>
        <dbReference type="SAM" id="Phobius"/>
    </source>
</evidence>
<keyword evidence="2" id="KW-1133">Transmembrane helix</keyword>
<sequence length="75" mass="9113">MRLRTTQRHTNDIQQGPQGKKKYHELRPSMTKKDGRIITDRRHVIKKRESTSFNRILLFELFTNLLYLYFFSLIS</sequence>
<gene>
    <name evidence="3" type="ORF">EYC84_003482</name>
</gene>
<comment type="caution">
    <text evidence="3">The sequence shown here is derived from an EMBL/GenBank/DDBJ whole genome shotgun (WGS) entry which is preliminary data.</text>
</comment>
<evidence type="ECO:0000313" key="4">
    <source>
        <dbReference type="Proteomes" id="UP000322873"/>
    </source>
</evidence>
<evidence type="ECO:0000256" key="1">
    <source>
        <dbReference type="SAM" id="MobiDB-lite"/>
    </source>
</evidence>
<organism evidence="3 4">
    <name type="scientific">Monilinia fructicola</name>
    <name type="common">Brown rot fungus</name>
    <name type="synonym">Ciboria fructicola</name>
    <dbReference type="NCBI Taxonomy" id="38448"/>
    <lineage>
        <taxon>Eukaryota</taxon>
        <taxon>Fungi</taxon>
        <taxon>Dikarya</taxon>
        <taxon>Ascomycota</taxon>
        <taxon>Pezizomycotina</taxon>
        <taxon>Leotiomycetes</taxon>
        <taxon>Helotiales</taxon>
        <taxon>Sclerotiniaceae</taxon>
        <taxon>Monilinia</taxon>
    </lineage>
</organism>
<reference evidence="3 4" key="1">
    <citation type="submission" date="2019-06" db="EMBL/GenBank/DDBJ databases">
        <title>Genome Sequence of the Brown Rot Fungal Pathogen Monilinia fructicola.</title>
        <authorList>
            <person name="De Miccolis Angelini R.M."/>
            <person name="Landi L."/>
            <person name="Abate D."/>
            <person name="Pollastro S."/>
            <person name="Romanazzi G."/>
            <person name="Faretra F."/>
        </authorList>
    </citation>
    <scope>NUCLEOTIDE SEQUENCE [LARGE SCALE GENOMIC DNA]</scope>
    <source>
        <strain evidence="3 4">Mfrc123</strain>
    </source>
</reference>
<keyword evidence="2" id="KW-0472">Membrane</keyword>
<feature type="region of interest" description="Disordered" evidence="1">
    <location>
        <begin position="1"/>
        <end position="22"/>
    </location>
</feature>
<dbReference type="EMBL" id="VICG01000004">
    <property type="protein sequence ID" value="KAA8572931.1"/>
    <property type="molecule type" value="Genomic_DNA"/>
</dbReference>
<dbReference type="Proteomes" id="UP000322873">
    <property type="component" value="Unassembled WGS sequence"/>
</dbReference>
<keyword evidence="4" id="KW-1185">Reference proteome</keyword>
<protein>
    <submittedName>
        <fullName evidence="3">Uncharacterized protein</fullName>
    </submittedName>
</protein>
<feature type="transmembrane region" description="Helical" evidence="2">
    <location>
        <begin position="56"/>
        <end position="74"/>
    </location>
</feature>